<reference evidence="2" key="1">
    <citation type="submission" date="2020-06" db="EMBL/GenBank/DDBJ databases">
        <authorList>
            <person name="Gonzalez-de la Fuente S."/>
            <person name="Peiro-Pastor R."/>
            <person name="Rastrojo A."/>
            <person name="Moreno J."/>
            <person name="Carrasco-Ramiro F."/>
            <person name="Requena JM."/>
            <person name="Aguado B."/>
        </authorList>
    </citation>
    <scope>NUCLEOTIDE SEQUENCE</scope>
</reference>
<evidence type="ECO:0000313" key="3">
    <source>
        <dbReference type="Proteomes" id="UP000255414"/>
    </source>
</evidence>
<sequence length="94" mass="10034">MSSRYALFNGVFSTSPSVDSVRPRGTLCTTSSSMETASDSDTEAMPRRVVFNNVLATTAASTCRLRVYQESFNHPSGFAVPQRGAGKAVPVQAN</sequence>
<organism evidence="2 3">
    <name type="scientific">Leishmania infantum</name>
    <dbReference type="NCBI Taxonomy" id="5671"/>
    <lineage>
        <taxon>Eukaryota</taxon>
        <taxon>Discoba</taxon>
        <taxon>Euglenozoa</taxon>
        <taxon>Kinetoplastea</taxon>
        <taxon>Metakinetoplastina</taxon>
        <taxon>Trypanosomatida</taxon>
        <taxon>Trypanosomatidae</taxon>
        <taxon>Leishmaniinae</taxon>
        <taxon>Leishmania</taxon>
    </lineage>
</organism>
<name>A0A6L0XEQ1_LEIIN</name>
<dbReference type="AlphaFoldDB" id="A0A6L0XEQ1"/>
<feature type="region of interest" description="Disordered" evidence="1">
    <location>
        <begin position="15"/>
        <end position="42"/>
    </location>
</feature>
<evidence type="ECO:0000313" key="2">
    <source>
        <dbReference type="EMBL" id="CAC9489626.1"/>
    </source>
</evidence>
<evidence type="ECO:0000256" key="1">
    <source>
        <dbReference type="SAM" id="MobiDB-lite"/>
    </source>
</evidence>
<proteinExistence type="predicted"/>
<gene>
    <name evidence="2" type="ORF">LINF_230016700</name>
</gene>
<feature type="compositionally biased region" description="Polar residues" evidence="1">
    <location>
        <begin position="27"/>
        <end position="39"/>
    </location>
</feature>
<protein>
    <submittedName>
        <fullName evidence="2">Hypothetical_protein</fullName>
    </submittedName>
</protein>
<accession>A0A6L0XEQ1</accession>
<dbReference type="EMBL" id="LR812956">
    <property type="protein sequence ID" value="CAC9489626.1"/>
    <property type="molecule type" value="Genomic_DNA"/>
</dbReference>
<dbReference type="Proteomes" id="UP000255414">
    <property type="component" value="Chromosome 23"/>
</dbReference>
<dbReference type="VEuPathDB" id="TriTrypDB:LINF_230016700"/>